<organism evidence="1 2">
    <name type="scientific">Lentinula raphanica</name>
    <dbReference type="NCBI Taxonomy" id="153919"/>
    <lineage>
        <taxon>Eukaryota</taxon>
        <taxon>Fungi</taxon>
        <taxon>Dikarya</taxon>
        <taxon>Basidiomycota</taxon>
        <taxon>Agaricomycotina</taxon>
        <taxon>Agaricomycetes</taxon>
        <taxon>Agaricomycetidae</taxon>
        <taxon>Agaricales</taxon>
        <taxon>Marasmiineae</taxon>
        <taxon>Omphalotaceae</taxon>
        <taxon>Lentinula</taxon>
    </lineage>
</organism>
<evidence type="ECO:0000313" key="1">
    <source>
        <dbReference type="EMBL" id="KAJ3834732.1"/>
    </source>
</evidence>
<reference evidence="1" key="1">
    <citation type="submission" date="2022-08" db="EMBL/GenBank/DDBJ databases">
        <authorList>
            <consortium name="DOE Joint Genome Institute"/>
            <person name="Min B."/>
            <person name="Riley R."/>
            <person name="Sierra-Patev S."/>
            <person name="Naranjo-Ortiz M."/>
            <person name="Looney B."/>
            <person name="Konkel Z."/>
            <person name="Slot J.C."/>
            <person name="Sakamoto Y."/>
            <person name="Steenwyk J.L."/>
            <person name="Rokas A."/>
            <person name="Carro J."/>
            <person name="Camarero S."/>
            <person name="Ferreira P."/>
            <person name="Molpeceres G."/>
            <person name="Ruiz-Duenas F.J."/>
            <person name="Serrano A."/>
            <person name="Henrissat B."/>
            <person name="Drula E."/>
            <person name="Hughes K.W."/>
            <person name="Mata J.L."/>
            <person name="Ishikawa N.K."/>
            <person name="Vargas-Isla R."/>
            <person name="Ushijima S."/>
            <person name="Smith C.A."/>
            <person name="Ahrendt S."/>
            <person name="Andreopoulos W."/>
            <person name="He G."/>
            <person name="Labutti K."/>
            <person name="Lipzen A."/>
            <person name="Ng V."/>
            <person name="Sandor L."/>
            <person name="Barry K."/>
            <person name="Martinez A.T."/>
            <person name="Xiao Y."/>
            <person name="Gibbons J.G."/>
            <person name="Terashima K."/>
            <person name="Hibbett D.S."/>
            <person name="Grigoriev I.V."/>
        </authorList>
    </citation>
    <scope>NUCLEOTIDE SEQUENCE</scope>
    <source>
        <strain evidence="1">TFB9207</strain>
    </source>
</reference>
<evidence type="ECO:0000313" key="2">
    <source>
        <dbReference type="Proteomes" id="UP001163846"/>
    </source>
</evidence>
<dbReference type="InterPro" id="IPR032675">
    <property type="entry name" value="LRR_dom_sf"/>
</dbReference>
<dbReference type="SUPFAM" id="SSF81383">
    <property type="entry name" value="F-box domain"/>
    <property type="match status" value="1"/>
</dbReference>
<evidence type="ECO:0008006" key="3">
    <source>
        <dbReference type="Google" id="ProtNLM"/>
    </source>
</evidence>
<dbReference type="InterPro" id="IPR036047">
    <property type="entry name" value="F-box-like_dom_sf"/>
</dbReference>
<sequence>MIFRRLESNPFEHDRCFINRLPIELLTQIFTECADPPSTRLTNEHGAPQLLLRVCKQWRDLAYATPSLWSSFEIHFGTWALNYNASEGDALALARMNLWLRQSGTHPLSVKLHYKPPISSLRHGSMLRFPMQALGLLLDHCSRWREIEFSMPNACLTPLIRQAPVLDFPLLNSLVLNPVPSIPSESLDLRCIASNCAQLTRLHINFEAGRALTLDDCCAILARHSNLNSCTLYAQCVYYGETSDVNKLMLPALSEFHLLVHDNSGYTTSVSSSPEAALTSFLDRLELYTLNSLHIEWLLDGDRKHWTTVHPSFVMFFETLKPTLETLCLGYLPLSEEQLIDCLRSVPYLTDLELLFSLGEDPEASPVVTDKVLRALTLSKPGPEAEGGQGSANLLLPMLRGLTLQCHGEGCSEKEFVRFVDSRTEEELLHALQTLKVHTQVPILREDASQFRWSNSRFKVIEICDLQ</sequence>
<name>A0AA38U968_9AGAR</name>
<accession>A0AA38U968</accession>
<dbReference type="Gene3D" id="1.20.1280.50">
    <property type="match status" value="1"/>
</dbReference>
<gene>
    <name evidence="1" type="ORF">F5878DRAFT_728016</name>
</gene>
<dbReference type="Gene3D" id="3.80.10.10">
    <property type="entry name" value="Ribonuclease Inhibitor"/>
    <property type="match status" value="1"/>
</dbReference>
<proteinExistence type="predicted"/>
<dbReference type="Proteomes" id="UP001163846">
    <property type="component" value="Unassembled WGS sequence"/>
</dbReference>
<dbReference type="EMBL" id="MU806491">
    <property type="protein sequence ID" value="KAJ3834732.1"/>
    <property type="molecule type" value="Genomic_DNA"/>
</dbReference>
<comment type="caution">
    <text evidence="1">The sequence shown here is derived from an EMBL/GenBank/DDBJ whole genome shotgun (WGS) entry which is preliminary data.</text>
</comment>
<protein>
    <recommendedName>
        <fullName evidence="3">F-box domain-containing protein</fullName>
    </recommendedName>
</protein>
<dbReference type="AlphaFoldDB" id="A0AA38U968"/>
<keyword evidence="2" id="KW-1185">Reference proteome</keyword>